<dbReference type="GO" id="GO:0008234">
    <property type="term" value="F:cysteine-type peptidase activity"/>
    <property type="evidence" value="ECO:0007669"/>
    <property type="project" value="InterPro"/>
</dbReference>
<comment type="caution">
    <text evidence="5">The sequence shown here is derived from an EMBL/GenBank/DDBJ whole genome shotgun (WGS) entry which is preliminary data.</text>
</comment>
<feature type="domain" description="Ubiquitin-like protease family profile" evidence="4">
    <location>
        <begin position="80"/>
        <end position="190"/>
    </location>
</feature>
<dbReference type="Gene3D" id="3.40.395.10">
    <property type="entry name" value="Adenoviral Proteinase, Chain A"/>
    <property type="match status" value="1"/>
</dbReference>
<dbReference type="SUPFAM" id="SSF54001">
    <property type="entry name" value="Cysteine proteinases"/>
    <property type="match status" value="1"/>
</dbReference>
<accession>A0A8S9N2Z2</accession>
<evidence type="ECO:0000313" key="5">
    <source>
        <dbReference type="EMBL" id="KAF3487787.1"/>
    </source>
</evidence>
<keyword evidence="2" id="KW-0645">Protease</keyword>
<dbReference type="EMBL" id="QGKX02002183">
    <property type="protein sequence ID" value="KAF3487787.1"/>
    <property type="molecule type" value="Genomic_DNA"/>
</dbReference>
<dbReference type="GO" id="GO:0006508">
    <property type="term" value="P:proteolysis"/>
    <property type="evidence" value="ECO:0007669"/>
    <property type="project" value="UniProtKB-KW"/>
</dbReference>
<dbReference type="AlphaFoldDB" id="A0A8S9N2Z2"/>
<gene>
    <name evidence="5" type="ORF">F2Q69_00052898</name>
</gene>
<dbReference type="InterPro" id="IPR003653">
    <property type="entry name" value="Peptidase_C48_C"/>
</dbReference>
<proteinExistence type="inferred from homology"/>
<comment type="similarity">
    <text evidence="1">Belongs to the peptidase C48 family.</text>
</comment>
<organism evidence="5 6">
    <name type="scientific">Brassica cretica</name>
    <name type="common">Mustard</name>
    <dbReference type="NCBI Taxonomy" id="69181"/>
    <lineage>
        <taxon>Eukaryota</taxon>
        <taxon>Viridiplantae</taxon>
        <taxon>Streptophyta</taxon>
        <taxon>Embryophyta</taxon>
        <taxon>Tracheophyta</taxon>
        <taxon>Spermatophyta</taxon>
        <taxon>Magnoliopsida</taxon>
        <taxon>eudicotyledons</taxon>
        <taxon>Gunneridae</taxon>
        <taxon>Pentapetalae</taxon>
        <taxon>rosids</taxon>
        <taxon>malvids</taxon>
        <taxon>Brassicales</taxon>
        <taxon>Brassicaceae</taxon>
        <taxon>Brassiceae</taxon>
        <taxon>Brassica</taxon>
    </lineage>
</organism>
<evidence type="ECO:0000259" key="4">
    <source>
        <dbReference type="Pfam" id="PF02902"/>
    </source>
</evidence>
<dbReference type="Pfam" id="PF02902">
    <property type="entry name" value="Peptidase_C48"/>
    <property type="match status" value="1"/>
</dbReference>
<name>A0A8S9N2Z2_BRACR</name>
<protein>
    <recommendedName>
        <fullName evidence="4">Ubiquitin-like protease family profile domain-containing protein</fullName>
    </recommendedName>
</protein>
<dbReference type="Proteomes" id="UP000712600">
    <property type="component" value="Unassembled WGS sequence"/>
</dbReference>
<dbReference type="InterPro" id="IPR038765">
    <property type="entry name" value="Papain-like_cys_pep_sf"/>
</dbReference>
<keyword evidence="3" id="KW-0378">Hydrolase</keyword>
<reference evidence="5" key="1">
    <citation type="submission" date="2019-12" db="EMBL/GenBank/DDBJ databases">
        <title>Genome sequencing and annotation of Brassica cretica.</title>
        <authorList>
            <person name="Studholme D.J."/>
            <person name="Sarris P."/>
        </authorList>
    </citation>
    <scope>NUCLEOTIDE SEQUENCE</scope>
    <source>
        <strain evidence="5">PFS-109/04</strain>
        <tissue evidence="5">Leaf</tissue>
    </source>
</reference>
<evidence type="ECO:0000313" key="6">
    <source>
        <dbReference type="Proteomes" id="UP000712600"/>
    </source>
</evidence>
<sequence length="191" mass="21512">MPHHLPEIIIYDGINVVFCFLNSCLSSQGFLPLYSVSSLNYLHFKLPNLSPQSLNSCVQTVVGGIYLPIEIHSEKFEIKTGIVVTNSFFLDIAEPGKWFKVEDKLHFDWDKNIASYVTEKTKGKNLKLELGHDVDMVYAPMMWGADHWVGLCINLLTANVTILDSYIPHSGTIEEVDAYMAPLLSSLTYIL</sequence>
<evidence type="ECO:0000256" key="2">
    <source>
        <dbReference type="ARBA" id="ARBA00022670"/>
    </source>
</evidence>
<evidence type="ECO:0000256" key="1">
    <source>
        <dbReference type="ARBA" id="ARBA00005234"/>
    </source>
</evidence>
<evidence type="ECO:0000256" key="3">
    <source>
        <dbReference type="ARBA" id="ARBA00022801"/>
    </source>
</evidence>